<dbReference type="Pfam" id="PF01490">
    <property type="entry name" value="Aa_trans"/>
    <property type="match status" value="1"/>
</dbReference>
<keyword evidence="7 12" id="KW-1133">Transmembrane helix</keyword>
<feature type="transmembrane region" description="Helical" evidence="12">
    <location>
        <begin position="105"/>
        <end position="130"/>
    </location>
</feature>
<keyword evidence="8 12" id="KW-0472">Membrane</keyword>
<dbReference type="Gene3D" id="3.30.1360.120">
    <property type="entry name" value="Probable tRNA modification gtpase trme, domain 1"/>
    <property type="match status" value="1"/>
</dbReference>
<feature type="region of interest" description="Disordered" evidence="11">
    <location>
        <begin position="1"/>
        <end position="53"/>
    </location>
</feature>
<feature type="transmembrane region" description="Helical" evidence="12">
    <location>
        <begin position="309"/>
        <end position="332"/>
    </location>
</feature>
<dbReference type="FunFam" id="1.20.1740.10:FF:000039">
    <property type="entry name" value="Neutral amino acid transporter (Eurofung)"/>
    <property type="match status" value="1"/>
</dbReference>
<dbReference type="PANTHER" id="PTHR43757">
    <property type="entry name" value="AMINOMETHYLTRANSFERASE"/>
    <property type="match status" value="1"/>
</dbReference>
<evidence type="ECO:0000313" key="17">
    <source>
        <dbReference type="Proteomes" id="UP000243015"/>
    </source>
</evidence>
<dbReference type="InterPro" id="IPR006222">
    <property type="entry name" value="GCVT_N"/>
</dbReference>
<feature type="domain" description="Aminomethyltransferase C-terminal" evidence="15">
    <location>
        <begin position="939"/>
        <end position="1019"/>
    </location>
</feature>
<dbReference type="Proteomes" id="UP000243015">
    <property type="component" value="Unassembled WGS sequence"/>
</dbReference>
<dbReference type="SUPFAM" id="SSF101790">
    <property type="entry name" value="Aminomethyltransferase beta-barrel domain"/>
    <property type="match status" value="1"/>
</dbReference>
<dbReference type="GO" id="GO:0004047">
    <property type="term" value="F:aminomethyltransferase activity"/>
    <property type="evidence" value="ECO:0007669"/>
    <property type="project" value="UniProtKB-EC"/>
</dbReference>
<dbReference type="Gene3D" id="3.30.70.1400">
    <property type="entry name" value="Aminomethyltransferase beta-barrel domains"/>
    <property type="match status" value="1"/>
</dbReference>
<dbReference type="SUPFAM" id="SSF103025">
    <property type="entry name" value="Folate-binding domain"/>
    <property type="match status" value="1"/>
</dbReference>
<accession>A0A178F489</accession>
<dbReference type="NCBIfam" id="TIGR00528">
    <property type="entry name" value="gcvT"/>
    <property type="match status" value="1"/>
</dbReference>
<feature type="transmembrane region" description="Helical" evidence="12">
    <location>
        <begin position="215"/>
        <end position="236"/>
    </location>
</feature>
<dbReference type="InterPro" id="IPR013057">
    <property type="entry name" value="AA_transpt_TM"/>
</dbReference>
<feature type="transmembrane region" description="Helical" evidence="12">
    <location>
        <begin position="423"/>
        <end position="445"/>
    </location>
</feature>
<evidence type="ECO:0000256" key="8">
    <source>
        <dbReference type="ARBA" id="ARBA00023136"/>
    </source>
</evidence>
<evidence type="ECO:0000256" key="9">
    <source>
        <dbReference type="ARBA" id="ARBA00031395"/>
    </source>
</evidence>
<organism evidence="16 17">
    <name type="scientific">Trichophyton rubrum</name>
    <name type="common">Athlete's foot fungus</name>
    <name type="synonym">Epidermophyton rubrum</name>
    <dbReference type="NCBI Taxonomy" id="5551"/>
    <lineage>
        <taxon>Eukaryota</taxon>
        <taxon>Fungi</taxon>
        <taxon>Dikarya</taxon>
        <taxon>Ascomycota</taxon>
        <taxon>Pezizomycotina</taxon>
        <taxon>Eurotiomycetes</taxon>
        <taxon>Eurotiomycetidae</taxon>
        <taxon>Onygenales</taxon>
        <taxon>Arthrodermataceae</taxon>
        <taxon>Trichophyton</taxon>
    </lineage>
</organism>
<evidence type="ECO:0000259" key="15">
    <source>
        <dbReference type="Pfam" id="PF08669"/>
    </source>
</evidence>
<dbReference type="FunFam" id="2.40.30.110:FF:000002">
    <property type="entry name" value="Aminomethyltransferase"/>
    <property type="match status" value="1"/>
</dbReference>
<reference evidence="16 17" key="1">
    <citation type="submission" date="2016-05" db="EMBL/GenBank/DDBJ databases">
        <title>Genome sequencing of Trichophyton rubrum CMCC(F)T1i isolated from hair.</title>
        <authorList>
            <person name="Zhan P."/>
            <person name="Tao Y."/>
            <person name="Liu W."/>
        </authorList>
    </citation>
    <scope>NUCLEOTIDE SEQUENCE [LARGE SCALE GENOMIC DNA]</scope>
    <source>
        <strain evidence="17">CMCC(F)T1i</strain>
    </source>
</reference>
<evidence type="ECO:0000256" key="5">
    <source>
        <dbReference type="ARBA" id="ARBA00022679"/>
    </source>
</evidence>
<dbReference type="GO" id="GO:0005739">
    <property type="term" value="C:mitochondrion"/>
    <property type="evidence" value="ECO:0007669"/>
    <property type="project" value="TreeGrafter"/>
</dbReference>
<comment type="similarity">
    <text evidence="2">Belongs to the GcvT family.</text>
</comment>
<evidence type="ECO:0000256" key="7">
    <source>
        <dbReference type="ARBA" id="ARBA00022989"/>
    </source>
</evidence>
<dbReference type="Pfam" id="PF01571">
    <property type="entry name" value="GCV_T"/>
    <property type="match status" value="1"/>
</dbReference>
<feature type="compositionally biased region" description="Basic and acidic residues" evidence="11">
    <location>
        <begin position="1"/>
        <end position="10"/>
    </location>
</feature>
<comment type="caution">
    <text evidence="16">The sequence shown here is derived from an EMBL/GenBank/DDBJ whole genome shotgun (WGS) entry which is preliminary data.</text>
</comment>
<dbReference type="Gene3D" id="4.10.1250.10">
    <property type="entry name" value="Aminomethyltransferase fragment"/>
    <property type="match status" value="1"/>
</dbReference>
<feature type="transmembrane region" description="Helical" evidence="12">
    <location>
        <begin position="393"/>
        <end position="417"/>
    </location>
</feature>
<feature type="transmembrane region" description="Helical" evidence="12">
    <location>
        <begin position="80"/>
        <end position="99"/>
    </location>
</feature>
<dbReference type="InterPro" id="IPR029043">
    <property type="entry name" value="GcvT/YgfZ_C"/>
</dbReference>
<dbReference type="GO" id="GO:0006546">
    <property type="term" value="P:glycine catabolic process"/>
    <property type="evidence" value="ECO:0007669"/>
    <property type="project" value="InterPro"/>
</dbReference>
<evidence type="ECO:0000256" key="10">
    <source>
        <dbReference type="ARBA" id="ARBA00047665"/>
    </source>
</evidence>
<evidence type="ECO:0000259" key="14">
    <source>
        <dbReference type="Pfam" id="PF01571"/>
    </source>
</evidence>
<feature type="transmembrane region" description="Helical" evidence="12">
    <location>
        <begin position="151"/>
        <end position="170"/>
    </location>
</feature>
<gene>
    <name evidence="16" type="ORF">A7C99_1544</name>
</gene>
<comment type="catalytic activity">
    <reaction evidence="10">
        <text>N(6)-[(R)-S(8)-aminomethyldihydrolipoyl]-L-lysyl-[protein] + (6S)-5,6,7,8-tetrahydrofolate = N(6)-[(R)-dihydrolipoyl]-L-lysyl-[protein] + (6R)-5,10-methylene-5,6,7,8-tetrahydrofolate + NH4(+)</text>
        <dbReference type="Rhea" id="RHEA:16945"/>
        <dbReference type="Rhea" id="RHEA-COMP:10475"/>
        <dbReference type="Rhea" id="RHEA-COMP:10492"/>
        <dbReference type="ChEBI" id="CHEBI:15636"/>
        <dbReference type="ChEBI" id="CHEBI:28938"/>
        <dbReference type="ChEBI" id="CHEBI:57453"/>
        <dbReference type="ChEBI" id="CHEBI:83100"/>
        <dbReference type="ChEBI" id="CHEBI:83143"/>
        <dbReference type="EC" id="2.1.2.10"/>
    </reaction>
</comment>
<dbReference type="PANTHER" id="PTHR43757:SF2">
    <property type="entry name" value="AMINOMETHYLTRANSFERASE, MITOCHONDRIAL"/>
    <property type="match status" value="1"/>
</dbReference>
<comment type="subcellular location">
    <subcellularLocation>
        <location evidence="1">Membrane</location>
    </subcellularLocation>
</comment>
<dbReference type="VEuPathDB" id="FungiDB:TERG_07923"/>
<feature type="transmembrane region" description="Helical" evidence="12">
    <location>
        <begin position="352"/>
        <end position="372"/>
    </location>
</feature>
<dbReference type="EC" id="2.1.2.10" evidence="3"/>
<evidence type="ECO:0000256" key="1">
    <source>
        <dbReference type="ARBA" id="ARBA00004370"/>
    </source>
</evidence>
<protein>
    <recommendedName>
        <fullName evidence="3">aminomethyltransferase</fullName>
        <ecNumber evidence="3">2.1.2.10</ecNumber>
    </recommendedName>
    <alternativeName>
        <fullName evidence="9">Glycine cleavage system T protein</fullName>
    </alternativeName>
</protein>
<evidence type="ECO:0000313" key="16">
    <source>
        <dbReference type="EMBL" id="OAL67129.1"/>
    </source>
</evidence>
<dbReference type="VEuPathDB" id="FungiDB:TERG_07922"/>
<feature type="transmembrane region" description="Helical" evidence="12">
    <location>
        <begin position="182"/>
        <end position="203"/>
    </location>
</feature>
<keyword evidence="6 12" id="KW-0812">Transmembrane</keyword>
<evidence type="ECO:0000256" key="12">
    <source>
        <dbReference type="SAM" id="Phobius"/>
    </source>
</evidence>
<evidence type="ECO:0000256" key="6">
    <source>
        <dbReference type="ARBA" id="ARBA00022692"/>
    </source>
</evidence>
<dbReference type="GO" id="GO:0005960">
    <property type="term" value="C:glycine cleavage complex"/>
    <property type="evidence" value="ECO:0007669"/>
    <property type="project" value="InterPro"/>
</dbReference>
<proteinExistence type="inferred from homology"/>
<dbReference type="InterPro" id="IPR013977">
    <property type="entry name" value="GcvT_C"/>
</dbReference>
<dbReference type="GO" id="GO:0008483">
    <property type="term" value="F:transaminase activity"/>
    <property type="evidence" value="ECO:0007669"/>
    <property type="project" value="UniProtKB-KW"/>
</dbReference>
<dbReference type="InterPro" id="IPR028896">
    <property type="entry name" value="GcvT/YgfZ/DmdA"/>
</dbReference>
<dbReference type="Pfam" id="PF08669">
    <property type="entry name" value="GCV_T_C"/>
    <property type="match status" value="1"/>
</dbReference>
<dbReference type="EMBL" id="LHPM01000011">
    <property type="protein sequence ID" value="OAL67129.1"/>
    <property type="molecule type" value="Genomic_DNA"/>
</dbReference>
<evidence type="ECO:0000256" key="3">
    <source>
        <dbReference type="ARBA" id="ARBA00012616"/>
    </source>
</evidence>
<evidence type="ECO:0000256" key="4">
    <source>
        <dbReference type="ARBA" id="ARBA00022576"/>
    </source>
</evidence>
<dbReference type="AlphaFoldDB" id="A0A178F489"/>
<keyword evidence="5" id="KW-0808">Transferase</keyword>
<feature type="transmembrane region" description="Helical" evidence="12">
    <location>
        <begin position="273"/>
        <end position="297"/>
    </location>
</feature>
<keyword evidence="4" id="KW-0032">Aminotransferase</keyword>
<feature type="domain" description="Amino acid transporter transmembrane" evidence="13">
    <location>
        <begin position="73"/>
        <end position="451"/>
    </location>
</feature>
<evidence type="ECO:0000256" key="11">
    <source>
        <dbReference type="SAM" id="MobiDB-lite"/>
    </source>
</evidence>
<evidence type="ECO:0000256" key="2">
    <source>
        <dbReference type="ARBA" id="ARBA00008609"/>
    </source>
</evidence>
<dbReference type="GO" id="GO:0016020">
    <property type="term" value="C:membrane"/>
    <property type="evidence" value="ECO:0007669"/>
    <property type="project" value="UniProtKB-SubCell"/>
</dbReference>
<name>A0A178F489_TRIRU</name>
<dbReference type="Gene3D" id="1.20.1740.10">
    <property type="entry name" value="Amino acid/polyamine transporter I"/>
    <property type="match status" value="1"/>
</dbReference>
<evidence type="ECO:0000259" key="13">
    <source>
        <dbReference type="Pfam" id="PF01490"/>
    </source>
</evidence>
<dbReference type="FunFam" id="3.30.70.1400:FF:000001">
    <property type="entry name" value="Aminomethyltransferase"/>
    <property type="match status" value="1"/>
</dbReference>
<dbReference type="InterPro" id="IPR006223">
    <property type="entry name" value="GcvT"/>
</dbReference>
<sequence>MALDREHGVSKDLSTIDTSPLPAHARGPSQIFTQGGYGGTGDETSGSEDDSSSAMSVSKQVELEAGHAIKYRTCSWQKTAALLFSEYICLAIMSFPYSYSVLGLVPGLILTVVVAGMVLYTSLVIWKYCLRHPDVRDICDIGQRLFWGSRAAWYLTAIMFLLNNTFIQGLHCLVGAQYLNTMTNHSTCTVLFVAVTAVISFVCSIPRTFNTLSKLATLSAFFTFISVLLSMIFAGLEAHPAKYNPDPNHKGPDGKLMGGEPIVTAFPLPGTTFVAGMSAFLNISYTFIGQITLPSFIAEMRNPKDFSKALWVVTIAEIIVFSIVGAIVYVFTGTQYMTAPAFGSLSNEVYKKVAFSFMVPTLIFLGVLYASVSARFIFFRLFDNTRHKTEHTLVGWSSWAGILAVLWILAFIVAEVIPFFTDLLSIMSSLFDSFFGFIFWGVAYLRMQSADEAEKPGKPRSIRGWIGWGVNVFLIGVGLLFLGPGTYASVDSVVLNYQSGKELISPRDRLLESSPSLFRSFSDFILAAELCPVLIPEVRNSIFTMKSIARVPQLARSGVFQARVSSRCWSGVTYGAQLSRHHRRIHGAPTVRYRQPLIASSTLGTPSGLRYASSSSAAESDIKRTQFYDFHVEHKGKMVPFAGYAMPLQYADLSHVESHKWTREKASLFDVSHMVQHHIIGPGARDLLMKITPASLDSLKDNHSTLSCLLDESTGGIVDDTVVTRLGPESFYFVTNAGRRKEDLEFLTKEIEAFRNSQDPSKRDSVINWTILDNRALVALQGPASASALQPLIKKETSADADLSTLHFGQCRQLHLNFPDGSSTPSRLLISRTGYTGEDGFEISIPTDSDANLPRRVAELLISNPDVKLAGLAARDSLRLEAGMCLYGHDISLSETPPVAGLGWVVGKDRRDPSSPLSKFNGASTILPQLASPAKTLTRRRVGFTVEGGAPAREGAVIVDLADGKTEVGVVTSGLPSPTLGGTNIAMGYIKQGLHKKGTEVGILVRKKLRKATVTPMPWIESKFYRG</sequence>
<dbReference type="Gene3D" id="2.40.30.110">
    <property type="entry name" value="Aminomethyltransferase beta-barrel domains"/>
    <property type="match status" value="1"/>
</dbReference>
<feature type="domain" description="GCVT N-terminal" evidence="14">
    <location>
        <begin position="627"/>
        <end position="909"/>
    </location>
</feature>
<feature type="transmembrane region" description="Helical" evidence="12">
    <location>
        <begin position="465"/>
        <end position="483"/>
    </location>
</feature>
<dbReference type="InterPro" id="IPR027266">
    <property type="entry name" value="TrmE/GcvT-like"/>
</dbReference>